<reference evidence="2" key="1">
    <citation type="submission" date="2019-06" db="EMBL/GenBank/DDBJ databases">
        <authorList>
            <consortium name="Wellcome Sanger Institute Data Sharing"/>
        </authorList>
    </citation>
    <scope>NUCLEOTIDE SEQUENCE [LARGE SCALE GENOMIC DNA]</scope>
</reference>
<feature type="region of interest" description="Disordered" evidence="1">
    <location>
        <begin position="448"/>
        <end position="484"/>
    </location>
</feature>
<dbReference type="InParanoid" id="A0A668AYK7"/>
<feature type="region of interest" description="Disordered" evidence="1">
    <location>
        <begin position="517"/>
        <end position="647"/>
    </location>
</feature>
<dbReference type="PROSITE" id="PS51221">
    <property type="entry name" value="TTL"/>
    <property type="match status" value="1"/>
</dbReference>
<accession>A0A668AYK7</accession>
<dbReference type="Proteomes" id="UP000472263">
    <property type="component" value="Chromosome 7"/>
</dbReference>
<keyword evidence="3" id="KW-1185">Reference proteome</keyword>
<reference evidence="2" key="2">
    <citation type="submission" date="2025-08" db="UniProtKB">
        <authorList>
            <consortium name="Ensembl"/>
        </authorList>
    </citation>
    <scope>IDENTIFICATION</scope>
</reference>
<feature type="compositionally biased region" description="Basic and acidic residues" evidence="1">
    <location>
        <begin position="526"/>
        <end position="556"/>
    </location>
</feature>
<feature type="compositionally biased region" description="Low complexity" evidence="1">
    <location>
        <begin position="570"/>
        <end position="585"/>
    </location>
</feature>
<feature type="compositionally biased region" description="Basic and acidic residues" evidence="1">
    <location>
        <begin position="619"/>
        <end position="629"/>
    </location>
</feature>
<dbReference type="PANTHER" id="PTHR46810">
    <property type="entry name" value="INACTIVE POLYGLYCYLASE TTLL10"/>
    <property type="match status" value="1"/>
</dbReference>
<organism evidence="2 3">
    <name type="scientific">Myripristis murdjan</name>
    <name type="common">pinecone soldierfish</name>
    <dbReference type="NCBI Taxonomy" id="586833"/>
    <lineage>
        <taxon>Eukaryota</taxon>
        <taxon>Metazoa</taxon>
        <taxon>Chordata</taxon>
        <taxon>Craniata</taxon>
        <taxon>Vertebrata</taxon>
        <taxon>Euteleostomi</taxon>
        <taxon>Actinopterygii</taxon>
        <taxon>Neopterygii</taxon>
        <taxon>Teleostei</taxon>
        <taxon>Neoteleostei</taxon>
        <taxon>Acanthomorphata</taxon>
        <taxon>Holocentriformes</taxon>
        <taxon>Holocentridae</taxon>
        <taxon>Myripristis</taxon>
    </lineage>
</organism>
<sequence>LNHSNTVFIHGCRLTIKQDQLTAALACKYRMIIDGEHKIIIISVKVCTYCESRGWRRIYNKHREDFRLKWCETKSPANYYNFRAGEQLVYQIPNNKVLTTKIGLLSSLREFERVSSKVNHGRLRSRFHTYSHRRRPIVLHRRLKMEEFIPATFRMDMREEREAFFAHNKESQMWICKPTGLNQGKGIFLLKSQEDVAALRLKLQELQDSRANRRGCFQPPQARIVQRYIQKPLLLKGRKFDVRSYLLIACTAPYMVFFRHGYVRLTCDLYDPSSSSLSAHLTNQYMQKKNPLYSLLKEDTVWSIESFNAYVNDKYRVAKGLPRDWVKGKRMQQIMTQCFFAVKSKLDRRLGFFDLIGCDFMIDDEFNVWLLEMNCNPALHTNCEVLKEVIPRTVKETLDITLEIFNKCRCRQQILPLATQREFLLLHSGAFPPASVLPGGKNTLGGSTLKSTCHQKSTKKNPKTEGTICKSGNAGKLASVSSSDTSVDVLETATEYEEPSVQVPLNAVTCEMTEALGNSLSLPEPTRARTEHKTSKCALDRQRKNVDQLRHPEGQQKKRSIKSKSTAALSGRTQSSISHSISTKSGRLKPDATQSSRTSLQPKQVPLSPPHVGRPVWVDTHDKGNRPGEEELTEDTNGLAFDKKEEL</sequence>
<dbReference type="Gene3D" id="3.30.470.20">
    <property type="entry name" value="ATP-grasp fold, B domain"/>
    <property type="match status" value="1"/>
</dbReference>
<dbReference type="AlphaFoldDB" id="A0A668AYK7"/>
<dbReference type="PANTHER" id="PTHR46810:SF1">
    <property type="entry name" value="INACTIVE POLYGLYCYLASE TTLL10"/>
    <property type="match status" value="1"/>
</dbReference>
<evidence type="ECO:0000313" key="3">
    <source>
        <dbReference type="Proteomes" id="UP000472263"/>
    </source>
</evidence>
<protein>
    <submittedName>
        <fullName evidence="2">Tubulin tyrosine ligase like 10</fullName>
    </submittedName>
</protein>
<feature type="compositionally biased region" description="Polar residues" evidence="1">
    <location>
        <begin position="592"/>
        <end position="602"/>
    </location>
</feature>
<dbReference type="InterPro" id="IPR027752">
    <property type="entry name" value="TTLL10"/>
</dbReference>
<reference evidence="2" key="3">
    <citation type="submission" date="2025-09" db="UniProtKB">
        <authorList>
            <consortium name="Ensembl"/>
        </authorList>
    </citation>
    <scope>IDENTIFICATION</scope>
</reference>
<dbReference type="GO" id="GO:0070737">
    <property type="term" value="F:protein-glycine ligase activity, elongating"/>
    <property type="evidence" value="ECO:0007669"/>
    <property type="project" value="TreeGrafter"/>
</dbReference>
<dbReference type="SUPFAM" id="SSF56059">
    <property type="entry name" value="Glutathione synthetase ATP-binding domain-like"/>
    <property type="match status" value="1"/>
</dbReference>
<evidence type="ECO:0000256" key="1">
    <source>
        <dbReference type="SAM" id="MobiDB-lite"/>
    </source>
</evidence>
<proteinExistence type="predicted"/>
<dbReference type="InterPro" id="IPR004344">
    <property type="entry name" value="TTL/TTLL_fam"/>
</dbReference>
<dbReference type="Pfam" id="PF03133">
    <property type="entry name" value="TTL"/>
    <property type="match status" value="1"/>
</dbReference>
<dbReference type="Ensembl" id="ENSMMDT00005054343.1">
    <property type="protein sequence ID" value="ENSMMDP00005053306.1"/>
    <property type="gene ID" value="ENSMMDG00005023956.1"/>
</dbReference>
<name>A0A668AYK7_9TELE</name>
<gene>
    <name evidence="2" type="primary">TTLL10</name>
    <name evidence="2" type="synonym">ttll10</name>
</gene>
<evidence type="ECO:0000313" key="2">
    <source>
        <dbReference type="Ensembl" id="ENSMMDP00005053306.1"/>
    </source>
</evidence>
<dbReference type="GeneTree" id="ENSGT00940000160919"/>